<keyword evidence="3" id="KW-1185">Reference proteome</keyword>
<feature type="domain" description="YjiS-like" evidence="1">
    <location>
        <begin position="29"/>
        <end position="62"/>
    </location>
</feature>
<dbReference type="STRING" id="571298.SAMN04488026_102732"/>
<dbReference type="RefSeq" id="WP_244520731.1">
    <property type="nucleotide sequence ID" value="NZ_FNEK01000027.1"/>
</dbReference>
<dbReference type="AlphaFoldDB" id="A0A1G8XW00"/>
<protein>
    <recommendedName>
        <fullName evidence="1">YjiS-like domain-containing protein</fullName>
    </recommendedName>
</protein>
<evidence type="ECO:0000313" key="2">
    <source>
        <dbReference type="EMBL" id="SDJ93950.1"/>
    </source>
</evidence>
<organism evidence="2 3">
    <name type="scientific">Aliiruegeria lutimaris</name>
    <dbReference type="NCBI Taxonomy" id="571298"/>
    <lineage>
        <taxon>Bacteria</taxon>
        <taxon>Pseudomonadati</taxon>
        <taxon>Pseudomonadota</taxon>
        <taxon>Alphaproteobacteria</taxon>
        <taxon>Rhodobacterales</taxon>
        <taxon>Roseobacteraceae</taxon>
        <taxon>Aliiruegeria</taxon>
    </lineage>
</organism>
<proteinExistence type="predicted"/>
<dbReference type="Proteomes" id="UP000199382">
    <property type="component" value="Unassembled WGS sequence"/>
</dbReference>
<evidence type="ECO:0000259" key="1">
    <source>
        <dbReference type="Pfam" id="PF06568"/>
    </source>
</evidence>
<evidence type="ECO:0000313" key="3">
    <source>
        <dbReference type="Proteomes" id="UP000199382"/>
    </source>
</evidence>
<dbReference type="EMBL" id="FNEK01000027">
    <property type="protein sequence ID" value="SDJ93950.1"/>
    <property type="molecule type" value="Genomic_DNA"/>
</dbReference>
<reference evidence="2 3" key="1">
    <citation type="submission" date="2016-10" db="EMBL/GenBank/DDBJ databases">
        <authorList>
            <person name="de Groot N.N."/>
        </authorList>
    </citation>
    <scope>NUCLEOTIDE SEQUENCE [LARGE SCALE GENOMIC DNA]</scope>
    <source>
        <strain evidence="2 3">DSM 25294</strain>
    </source>
</reference>
<dbReference type="InterPro" id="IPR009506">
    <property type="entry name" value="YjiS-like"/>
</dbReference>
<sequence length="72" mass="7921">MATARNAQVMRSRTSGNRFSTALRGATGWLGKARKFRQTRSELSALTDAELNKLGLSRDMIRPLAWQAAKAA</sequence>
<gene>
    <name evidence="2" type="ORF">SAMN04488026_102732</name>
</gene>
<dbReference type="Pfam" id="PF06568">
    <property type="entry name" value="YjiS-like"/>
    <property type="match status" value="1"/>
</dbReference>
<accession>A0A1G8XW00</accession>
<name>A0A1G8XW00_9RHOB</name>